<dbReference type="EMBL" id="UYYB01032513">
    <property type="protein sequence ID" value="VDM73795.1"/>
    <property type="molecule type" value="Genomic_DNA"/>
</dbReference>
<keyword evidence="1" id="KW-0472">Membrane</keyword>
<evidence type="ECO:0000256" key="1">
    <source>
        <dbReference type="SAM" id="Phobius"/>
    </source>
</evidence>
<dbReference type="PANTHER" id="PTHR16206">
    <property type="entry name" value="DEP DOMAIN-CONTAINING"/>
    <property type="match status" value="1"/>
</dbReference>
<keyword evidence="1" id="KW-0812">Transmembrane</keyword>
<protein>
    <recommendedName>
        <fullName evidence="4">Rho-GAP domain-containing protein</fullName>
    </recommendedName>
</protein>
<organism evidence="2 3">
    <name type="scientific">Strongylus vulgaris</name>
    <name type="common">Blood worm</name>
    <dbReference type="NCBI Taxonomy" id="40348"/>
    <lineage>
        <taxon>Eukaryota</taxon>
        <taxon>Metazoa</taxon>
        <taxon>Ecdysozoa</taxon>
        <taxon>Nematoda</taxon>
        <taxon>Chromadorea</taxon>
        <taxon>Rhabditida</taxon>
        <taxon>Rhabditina</taxon>
        <taxon>Rhabditomorpha</taxon>
        <taxon>Strongyloidea</taxon>
        <taxon>Strongylidae</taxon>
        <taxon>Strongylus</taxon>
    </lineage>
</organism>
<dbReference type="PANTHER" id="PTHR16206:SF4">
    <property type="entry name" value="PROTEIN LET-99"/>
    <property type="match status" value="1"/>
</dbReference>
<feature type="transmembrane region" description="Helical" evidence="1">
    <location>
        <begin position="187"/>
        <end position="207"/>
    </location>
</feature>
<dbReference type="Proteomes" id="UP000270094">
    <property type="component" value="Unassembled WGS sequence"/>
</dbReference>
<dbReference type="AlphaFoldDB" id="A0A3P7KTH0"/>
<keyword evidence="3" id="KW-1185">Reference proteome</keyword>
<reference evidence="2 3" key="1">
    <citation type="submission" date="2018-11" db="EMBL/GenBank/DDBJ databases">
        <authorList>
            <consortium name="Pathogen Informatics"/>
        </authorList>
    </citation>
    <scope>NUCLEOTIDE SEQUENCE [LARGE SCALE GENOMIC DNA]</scope>
</reference>
<evidence type="ECO:0000313" key="3">
    <source>
        <dbReference type="Proteomes" id="UP000270094"/>
    </source>
</evidence>
<evidence type="ECO:0008006" key="4">
    <source>
        <dbReference type="Google" id="ProtNLM"/>
    </source>
</evidence>
<sequence>MHSLELSPRPNPVILEALSLILLTLPPSRRRRLHHLIRFMNKIAANHCLQLDQQHSNRYAVLKGLSGCIVSMGLDSPPLSPSQCIHLVTVLLDFEHEIFAVPENLASEVDKIVQERQREKVIMTEQHPEKLSVPSEKQVHFCRPIETGEYETQNRHLNENLLELLEQICTDENLSIAEKRRRLKKVFIFKFLELIVLLISFSVLFPIDQNVSFMLPCIEL</sequence>
<evidence type="ECO:0000313" key="2">
    <source>
        <dbReference type="EMBL" id="VDM73795.1"/>
    </source>
</evidence>
<keyword evidence="1" id="KW-1133">Transmembrane helix</keyword>
<accession>A0A3P7KTH0</accession>
<gene>
    <name evidence="2" type="ORF">SVUK_LOCUS8793</name>
</gene>
<dbReference type="OrthoDB" id="524326at2759"/>
<name>A0A3P7KTH0_STRVU</name>
<proteinExistence type="predicted"/>